<reference evidence="1" key="1">
    <citation type="submission" date="2017-01" db="EMBL/GenBank/DDBJ databases">
        <authorList>
            <person name="Assis F.L."/>
            <person name="Abrahao J.S."/>
            <person name="Silva L."/>
            <person name="Khalil J.B."/>
            <person name="Rodrigues R."/>
            <person name="Silva L.S."/>
            <person name="Arantes T."/>
            <person name="Boratto P."/>
            <person name="Andrade M."/>
            <person name="Kroon E.G."/>
            <person name="Ribeiro B."/>
            <person name="Bergier I."/>
            <person name="Seligmann H."/>
            <person name="Ghigo E."/>
            <person name="Colson P."/>
            <person name="Levasseur A."/>
            <person name="Raoult D."/>
            <person name="Scola B.L."/>
        </authorList>
    </citation>
    <scope>NUCLEOTIDE SEQUENCE</scope>
    <source>
        <strain evidence="1">Soda lake</strain>
    </source>
</reference>
<evidence type="ECO:0000313" key="1">
    <source>
        <dbReference type="EMBL" id="QKU35822.1"/>
    </source>
</evidence>
<name>A0A6N1P1X9_9VIRU</name>
<organism evidence="1">
    <name type="scientific">Tupanvirus soda lake</name>
    <dbReference type="NCBI Taxonomy" id="2126985"/>
    <lineage>
        <taxon>Viruses</taxon>
        <taxon>Varidnaviria</taxon>
        <taxon>Bamfordvirae</taxon>
        <taxon>Nucleocytoviricota</taxon>
        <taxon>Megaviricetes</taxon>
        <taxon>Imitervirales</taxon>
        <taxon>Mimiviridae</taxon>
        <taxon>Megamimivirinae</taxon>
        <taxon>Tupanvirus</taxon>
        <taxon>Tupanvirus salinum</taxon>
    </lineage>
</organism>
<reference evidence="1" key="2">
    <citation type="journal article" date="2018" name="Nat. Commun.">
        <title>Tailed giant Tupanvirus possesses the most complete translational apparatus of the known virosphere.</title>
        <authorList>
            <person name="Abrahao J."/>
            <person name="Silva L."/>
            <person name="Silva L.S."/>
            <person name="Khalil J.Y.B."/>
            <person name="Rodrigues R."/>
            <person name="Arantes T."/>
            <person name="Assis F."/>
            <person name="Boratto P."/>
            <person name="Andrade M."/>
            <person name="Kroon E.G."/>
            <person name="Ribeiro B."/>
            <person name="Bergier I."/>
            <person name="Seligmann H."/>
            <person name="Ghigo E."/>
            <person name="Colson P."/>
            <person name="Levasseur A."/>
            <person name="Kroemer G."/>
            <person name="Raoult D."/>
            <person name="La Scola B."/>
        </authorList>
    </citation>
    <scope>NUCLEOTIDE SEQUENCE [LARGE SCALE GENOMIC DNA]</scope>
    <source>
        <strain evidence="1">Soda lake</strain>
    </source>
</reference>
<dbReference type="GeneID" id="80519269"/>
<protein>
    <submittedName>
        <fullName evidence="1">Putative orfan</fullName>
    </submittedName>
</protein>
<proteinExistence type="predicted"/>
<dbReference type="KEGG" id="vg:80519269"/>
<dbReference type="EMBL" id="KY523104">
    <property type="protein sequence ID" value="QKU35822.1"/>
    <property type="molecule type" value="Genomic_DNA"/>
</dbReference>
<sequence length="69" mass="7946">MENHKSINSSELDINYFDPNKPAENYFITKKVDSNKPNIKNTETKSNTLVSKPRQRIYRSPCGGAFVIR</sequence>
<accession>A0A6N1P1X9</accession>
<dbReference type="RefSeq" id="YP_010782505.1">
    <property type="nucleotide sequence ID" value="NC_075039.1"/>
</dbReference>